<sequence>MKRSSSEYNASMLGSMQPVGLRDDMRASWALYFSKFITSYKNHGISFWGLTPQNEPEFAAPWEACAYDPAYESGFIGDYLGPVLARDHPGLTLLVFDHNRNHMHQWADVIYHHPTESKYYPEYLDDTFFIDPNRFMLATESCNCPGVVVGQDAWFRAQRNGHDILTDLNNHVVCWVDWNLLLDHTGGPTIKAISVMLRFF</sequence>
<dbReference type="Proteomes" id="UP001163321">
    <property type="component" value="Chromosome 8"/>
</dbReference>
<name>A0ACC0VNU5_9STRA</name>
<comment type="caution">
    <text evidence="1">The sequence shown here is derived from an EMBL/GenBank/DDBJ whole genome shotgun (WGS) entry which is preliminary data.</text>
</comment>
<organism evidence="1 2">
    <name type="scientific">Peronosclerospora sorghi</name>
    <dbReference type="NCBI Taxonomy" id="230839"/>
    <lineage>
        <taxon>Eukaryota</taxon>
        <taxon>Sar</taxon>
        <taxon>Stramenopiles</taxon>
        <taxon>Oomycota</taxon>
        <taxon>Peronosporomycetes</taxon>
        <taxon>Peronosporales</taxon>
        <taxon>Peronosporaceae</taxon>
        <taxon>Peronosclerospora</taxon>
    </lineage>
</organism>
<gene>
    <name evidence="1" type="ORF">PsorP6_002860</name>
</gene>
<evidence type="ECO:0000313" key="2">
    <source>
        <dbReference type="Proteomes" id="UP001163321"/>
    </source>
</evidence>
<accession>A0ACC0VNU5</accession>
<dbReference type="EMBL" id="CM047587">
    <property type="protein sequence ID" value="KAI9908129.1"/>
    <property type="molecule type" value="Genomic_DNA"/>
</dbReference>
<reference evidence="1 2" key="1">
    <citation type="journal article" date="2022" name="bioRxiv">
        <title>The genome of the oomycete Peronosclerospora sorghi, a cosmopolitan pathogen of maize and sorghum, is inflated with dispersed pseudogenes.</title>
        <authorList>
            <person name="Fletcher K."/>
            <person name="Martin F."/>
            <person name="Isakeit T."/>
            <person name="Cavanaugh K."/>
            <person name="Magill C."/>
            <person name="Michelmore R."/>
        </authorList>
    </citation>
    <scope>NUCLEOTIDE SEQUENCE [LARGE SCALE GENOMIC DNA]</scope>
    <source>
        <strain evidence="1">P6</strain>
    </source>
</reference>
<proteinExistence type="predicted"/>
<protein>
    <submittedName>
        <fullName evidence="1">Uncharacterized protein</fullName>
    </submittedName>
</protein>
<keyword evidence="2" id="KW-1185">Reference proteome</keyword>
<evidence type="ECO:0000313" key="1">
    <source>
        <dbReference type="EMBL" id="KAI9908129.1"/>
    </source>
</evidence>